<evidence type="ECO:0000313" key="7">
    <source>
        <dbReference type="EMBL" id="PWY55691.1"/>
    </source>
</evidence>
<organism evidence="7 9">
    <name type="scientific">Legionella qingyii</name>
    <dbReference type="NCBI Taxonomy" id="2184757"/>
    <lineage>
        <taxon>Bacteria</taxon>
        <taxon>Pseudomonadati</taxon>
        <taxon>Pseudomonadota</taxon>
        <taxon>Gammaproteobacteria</taxon>
        <taxon>Legionellales</taxon>
        <taxon>Legionellaceae</taxon>
        <taxon>Legionella</taxon>
    </lineage>
</organism>
<name>A0A317U1S6_9GAMM</name>
<feature type="transmembrane region" description="Helical" evidence="5">
    <location>
        <begin position="228"/>
        <end position="246"/>
    </location>
</feature>
<dbReference type="InterPro" id="IPR007016">
    <property type="entry name" value="O-antigen_ligase-rel_domated"/>
</dbReference>
<gene>
    <name evidence="7" type="ORF">DGG96_10380</name>
    <name evidence="8" type="ORF">ELY20_11835</name>
</gene>
<feature type="domain" description="O-antigen ligase-related" evidence="6">
    <location>
        <begin position="237"/>
        <end position="374"/>
    </location>
</feature>
<evidence type="ECO:0000313" key="9">
    <source>
        <dbReference type="Proteomes" id="UP000247152"/>
    </source>
</evidence>
<feature type="transmembrane region" description="Helical" evidence="5">
    <location>
        <begin position="12"/>
        <end position="35"/>
    </location>
</feature>
<reference evidence="8 10" key="2">
    <citation type="submission" date="2018-12" db="EMBL/GenBank/DDBJ databases">
        <title>Legionella sp,whole genome shotgun sequence.</title>
        <authorList>
            <person name="Wu H."/>
        </authorList>
    </citation>
    <scope>NUCLEOTIDE SEQUENCE [LARGE SCALE GENOMIC DNA]</scope>
    <source>
        <strain evidence="10">km489</strain>
        <strain evidence="8">Km489</strain>
    </source>
</reference>
<feature type="transmembrane region" description="Helical" evidence="5">
    <location>
        <begin position="275"/>
        <end position="297"/>
    </location>
</feature>
<evidence type="ECO:0000313" key="10">
    <source>
        <dbReference type="Proteomes" id="UP000287374"/>
    </source>
</evidence>
<accession>A0A317U1S6</accession>
<feature type="transmembrane region" description="Helical" evidence="5">
    <location>
        <begin position="357"/>
        <end position="382"/>
    </location>
</feature>
<evidence type="ECO:0000313" key="8">
    <source>
        <dbReference type="EMBL" id="RUR21641.1"/>
    </source>
</evidence>
<dbReference type="InterPro" id="IPR051533">
    <property type="entry name" value="WaaL-like"/>
</dbReference>
<feature type="transmembrane region" description="Helical" evidence="5">
    <location>
        <begin position="108"/>
        <end position="125"/>
    </location>
</feature>
<dbReference type="Pfam" id="PF04932">
    <property type="entry name" value="Wzy_C"/>
    <property type="match status" value="1"/>
</dbReference>
<dbReference type="AlphaFoldDB" id="A0A317U1S6"/>
<feature type="transmembrane region" description="Helical" evidence="5">
    <location>
        <begin position="403"/>
        <end position="426"/>
    </location>
</feature>
<dbReference type="PANTHER" id="PTHR37422:SF23">
    <property type="entry name" value="TEICHURONIC ACID BIOSYNTHESIS PROTEIN TUAE"/>
    <property type="match status" value="1"/>
</dbReference>
<evidence type="ECO:0000256" key="3">
    <source>
        <dbReference type="ARBA" id="ARBA00022989"/>
    </source>
</evidence>
<evidence type="ECO:0000259" key="6">
    <source>
        <dbReference type="Pfam" id="PF04932"/>
    </source>
</evidence>
<keyword evidence="2 5" id="KW-0812">Transmembrane</keyword>
<feature type="transmembrane region" description="Helical" evidence="5">
    <location>
        <begin position="160"/>
        <end position="181"/>
    </location>
</feature>
<dbReference type="EMBL" id="QHJG01000015">
    <property type="protein sequence ID" value="PWY55691.1"/>
    <property type="molecule type" value="Genomic_DNA"/>
</dbReference>
<dbReference type="PANTHER" id="PTHR37422">
    <property type="entry name" value="TEICHURONIC ACID BIOSYNTHESIS PROTEIN TUAE"/>
    <property type="match status" value="1"/>
</dbReference>
<dbReference type="EMBL" id="RZGX01000015">
    <property type="protein sequence ID" value="RUR21641.1"/>
    <property type="molecule type" value="Genomic_DNA"/>
</dbReference>
<feature type="transmembrane region" description="Helical" evidence="5">
    <location>
        <begin position="206"/>
        <end position="222"/>
    </location>
</feature>
<reference evidence="7 9" key="1">
    <citation type="submission" date="2018-05" db="EMBL/GenBank/DDBJ databases">
        <title>Legionella qingyii sp.nov., whole genome shotgun sequence.</title>
        <authorList>
            <person name="Wu H."/>
            <person name="Zhu Q."/>
            <person name="Hu C."/>
        </authorList>
    </citation>
    <scope>NUCLEOTIDE SEQUENCE [LARGE SCALE GENOMIC DNA]</scope>
    <source>
        <strain evidence="7 9">HEB18</strain>
    </source>
</reference>
<keyword evidence="4 5" id="KW-0472">Membrane</keyword>
<dbReference type="GO" id="GO:0016020">
    <property type="term" value="C:membrane"/>
    <property type="evidence" value="ECO:0007669"/>
    <property type="project" value="UniProtKB-SubCell"/>
</dbReference>
<keyword evidence="3 5" id="KW-1133">Transmembrane helix</keyword>
<dbReference type="OrthoDB" id="871774at2"/>
<evidence type="ECO:0000256" key="2">
    <source>
        <dbReference type="ARBA" id="ARBA00022692"/>
    </source>
</evidence>
<proteinExistence type="predicted"/>
<feature type="transmembrane region" description="Helical" evidence="5">
    <location>
        <begin position="41"/>
        <end position="64"/>
    </location>
</feature>
<protein>
    <recommendedName>
        <fullName evidence="6">O-antigen ligase-related domain-containing protein</fullName>
    </recommendedName>
</protein>
<evidence type="ECO:0000256" key="4">
    <source>
        <dbReference type="ARBA" id="ARBA00023136"/>
    </source>
</evidence>
<evidence type="ECO:0000256" key="5">
    <source>
        <dbReference type="SAM" id="Phobius"/>
    </source>
</evidence>
<keyword evidence="10" id="KW-1185">Reference proteome</keyword>
<dbReference type="RefSeq" id="WP_110142599.1">
    <property type="nucleotide sequence ID" value="NZ_QHJG01000015.1"/>
</dbReference>
<feature type="transmembrane region" description="Helical" evidence="5">
    <location>
        <begin position="432"/>
        <end position="452"/>
    </location>
</feature>
<feature type="transmembrane region" description="Helical" evidence="5">
    <location>
        <begin position="76"/>
        <end position="96"/>
    </location>
</feature>
<dbReference type="Proteomes" id="UP000247152">
    <property type="component" value="Unassembled WGS sequence"/>
</dbReference>
<comment type="caution">
    <text evidence="7">The sequence shown here is derived from an EMBL/GenBank/DDBJ whole genome shotgun (WGS) entry which is preliminary data.</text>
</comment>
<comment type="subcellular location">
    <subcellularLocation>
        <location evidence="1">Membrane</location>
        <topology evidence="1">Multi-pass membrane protein</topology>
    </subcellularLocation>
</comment>
<feature type="transmembrane region" description="Helical" evidence="5">
    <location>
        <begin position="253"/>
        <end position="269"/>
    </location>
</feature>
<sequence length="460" mass="51912">MINRWTNERLGQSLVAIGVASLIFILSLNTTYGFILAPFGIMMLVFSFAYPYLFGILFFILCLFRFHEIIPGLYSLHLPLIFAILGILSLSINAQLGRVKIYWRREMTYFMLFFVWVSTSMVLAYSLQTSFGYWKDTYIKIFIVFFMITWTVTSEKAYKLIVFLIVLSGISLSLLTHYYFAEGKHLVEVVRATLGGYSAIADPNDLALTLLFPFSFCCSMVVSSSSSFLIRFIGFFGAIIVIGAIFETQSRGGLMALIVIVSYFATHQIKPKSLVIFLTIFMMLLFYLFISSLFVRVGGIEPGTLDESAMGRIYAWETAVNMAIHHPVFGVGINGFLDNYYNYALVWDNQQHAVHSSWFGVLAESGFIGLILYICCIISAIKTAHKNIVYITEKHLSQFEQKTIYPILARGLYSGLIGFCISSTFLTQGFTWPFYIFFALTIALAQSINTTIGDTVGKAR</sequence>
<dbReference type="Proteomes" id="UP000287374">
    <property type="component" value="Unassembled WGS sequence"/>
</dbReference>
<evidence type="ECO:0000256" key="1">
    <source>
        <dbReference type="ARBA" id="ARBA00004141"/>
    </source>
</evidence>